<dbReference type="Gene3D" id="3.30.465.10">
    <property type="match status" value="2"/>
</dbReference>
<dbReference type="AlphaFoldDB" id="A0A6A5JV78"/>
<dbReference type="Proteomes" id="UP000800040">
    <property type="component" value="Unassembled WGS sequence"/>
</dbReference>
<dbReference type="Pfam" id="PF08031">
    <property type="entry name" value="BBE"/>
    <property type="match status" value="1"/>
</dbReference>
<keyword evidence="4" id="KW-0274">FAD</keyword>
<dbReference type="OrthoDB" id="9983560at2759"/>
<dbReference type="InterPro" id="IPR016169">
    <property type="entry name" value="FAD-bd_PCMH_sub2"/>
</dbReference>
<dbReference type="EMBL" id="ML975625">
    <property type="protein sequence ID" value="KAF1828198.1"/>
    <property type="molecule type" value="Genomic_DNA"/>
</dbReference>
<keyword evidence="5" id="KW-0560">Oxidoreductase</keyword>
<dbReference type="InterPro" id="IPR016166">
    <property type="entry name" value="FAD-bd_PCMH"/>
</dbReference>
<accession>A0A6A5JV78</accession>
<dbReference type="InterPro" id="IPR012951">
    <property type="entry name" value="BBE"/>
</dbReference>
<dbReference type="InterPro" id="IPR006094">
    <property type="entry name" value="Oxid_FAD_bind_N"/>
</dbReference>
<dbReference type="PROSITE" id="PS51387">
    <property type="entry name" value="FAD_PCMH"/>
    <property type="match status" value="1"/>
</dbReference>
<dbReference type="SUPFAM" id="SSF56176">
    <property type="entry name" value="FAD-binding/transporter-associated domain-like"/>
    <property type="match status" value="1"/>
</dbReference>
<evidence type="ECO:0000256" key="2">
    <source>
        <dbReference type="ARBA" id="ARBA00005466"/>
    </source>
</evidence>
<keyword evidence="3" id="KW-0285">Flavoprotein</keyword>
<dbReference type="PANTHER" id="PTHR42973:SF39">
    <property type="entry name" value="FAD-BINDING PCMH-TYPE DOMAIN-CONTAINING PROTEIN"/>
    <property type="match status" value="1"/>
</dbReference>
<dbReference type="Pfam" id="PF01565">
    <property type="entry name" value="FAD_binding_4"/>
    <property type="match status" value="1"/>
</dbReference>
<evidence type="ECO:0000256" key="4">
    <source>
        <dbReference type="ARBA" id="ARBA00022827"/>
    </source>
</evidence>
<protein>
    <submittedName>
        <fullName evidence="7">FAD-binding domain-containing protein</fullName>
    </submittedName>
</protein>
<proteinExistence type="inferred from homology"/>
<sequence length="604" mass="65566">MKLEYGAFGVLAVLPHFRSIGATPTIAHSNRLTHSIGSRGSSSCNVIPGDNLWPSIEQWNSLNSTVDGRLIASVPQAAVCHASGYGNLTFDASKCDALKPGWNYPQTYEPISSEIMNPYYQNRSCDPFNTNRTCELGSYVSYAINVTGVSDIVGGIKFSKSHNVRLVIKNIGHDFLGKSTGKGGLSLWTHNMKSMEIIPEYSGGAGNYSGPVGKFGAGVAGYDAIEFVSPKGFRVVSGDCPTVGFTGGYTQGGGHSFLNSELGMAADQVLEWEVVTADGQHLIATPVENQDLYWALSGGGGGTFGVVVSVTVKIYHEAPVGTAAMSFNATAAASNKAFVEAIAEWWQFLPSVVDTGATVLWAIQPSIFFLESFTATNKTADQVNDLFAPYLATLDRLGVKYQFSSGTKPTYYEHYSASNGPLPYGVYPTTMLFNSRLIPRAVSLSAERAMNLTETMDNALNSPVAAEWPGWGFGCHALNVANISHPDNAVTPHWRNAIAICIEIALFDWDIPWEDMMFRKEYLTKTITPTIEAATPDGGAYLNEAEPLVYNDSAEHWQQAFYGDIYPRLRAVKQKWDPEGLFYGYTVVGSEDFTEDGDGRICRV</sequence>
<evidence type="ECO:0000256" key="3">
    <source>
        <dbReference type="ARBA" id="ARBA00022630"/>
    </source>
</evidence>
<dbReference type="GO" id="GO:0071949">
    <property type="term" value="F:FAD binding"/>
    <property type="evidence" value="ECO:0007669"/>
    <property type="project" value="InterPro"/>
</dbReference>
<dbReference type="InterPro" id="IPR036318">
    <property type="entry name" value="FAD-bd_PCMH-like_sf"/>
</dbReference>
<reference evidence="7" key="1">
    <citation type="submission" date="2020-01" db="EMBL/GenBank/DDBJ databases">
        <authorList>
            <consortium name="DOE Joint Genome Institute"/>
            <person name="Haridas S."/>
            <person name="Albert R."/>
            <person name="Binder M."/>
            <person name="Bloem J."/>
            <person name="Labutti K."/>
            <person name="Salamov A."/>
            <person name="Andreopoulos B."/>
            <person name="Baker S.E."/>
            <person name="Barry K."/>
            <person name="Bills G."/>
            <person name="Bluhm B.H."/>
            <person name="Cannon C."/>
            <person name="Castanera R."/>
            <person name="Culley D.E."/>
            <person name="Daum C."/>
            <person name="Ezra D."/>
            <person name="Gonzalez J.B."/>
            <person name="Henrissat B."/>
            <person name="Kuo A."/>
            <person name="Liang C."/>
            <person name="Lipzen A."/>
            <person name="Lutzoni F."/>
            <person name="Magnuson J."/>
            <person name="Mondo S."/>
            <person name="Nolan M."/>
            <person name="Ohm R."/>
            <person name="Pangilinan J."/>
            <person name="Park H.-J."/>
            <person name="Ramirez L."/>
            <person name="Alfaro M."/>
            <person name="Sun H."/>
            <person name="Tritt A."/>
            <person name="Yoshinaga Y."/>
            <person name="Zwiers L.-H."/>
            <person name="Turgeon B.G."/>
            <person name="Goodwin S.B."/>
            <person name="Spatafora J.W."/>
            <person name="Crous P.W."/>
            <person name="Grigoriev I.V."/>
        </authorList>
    </citation>
    <scope>NUCLEOTIDE SEQUENCE</scope>
    <source>
        <strain evidence="7">P77</strain>
    </source>
</reference>
<organism evidence="7 8">
    <name type="scientific">Decorospora gaudefroyi</name>
    <dbReference type="NCBI Taxonomy" id="184978"/>
    <lineage>
        <taxon>Eukaryota</taxon>
        <taxon>Fungi</taxon>
        <taxon>Dikarya</taxon>
        <taxon>Ascomycota</taxon>
        <taxon>Pezizomycotina</taxon>
        <taxon>Dothideomycetes</taxon>
        <taxon>Pleosporomycetidae</taxon>
        <taxon>Pleosporales</taxon>
        <taxon>Pleosporineae</taxon>
        <taxon>Pleosporaceae</taxon>
        <taxon>Decorospora</taxon>
    </lineage>
</organism>
<evidence type="ECO:0000256" key="1">
    <source>
        <dbReference type="ARBA" id="ARBA00001974"/>
    </source>
</evidence>
<gene>
    <name evidence="7" type="ORF">BDW02DRAFT_268167</name>
</gene>
<comment type="cofactor">
    <cofactor evidence="1">
        <name>FAD</name>
        <dbReference type="ChEBI" id="CHEBI:57692"/>
    </cofactor>
</comment>
<feature type="domain" description="FAD-binding PCMH-type" evidence="6">
    <location>
        <begin position="136"/>
        <end position="317"/>
    </location>
</feature>
<evidence type="ECO:0000259" key="6">
    <source>
        <dbReference type="PROSITE" id="PS51387"/>
    </source>
</evidence>
<dbReference type="InterPro" id="IPR050416">
    <property type="entry name" value="FAD-linked_Oxidoreductase"/>
</dbReference>
<dbReference type="GO" id="GO:0016491">
    <property type="term" value="F:oxidoreductase activity"/>
    <property type="evidence" value="ECO:0007669"/>
    <property type="project" value="UniProtKB-KW"/>
</dbReference>
<evidence type="ECO:0000313" key="8">
    <source>
        <dbReference type="Proteomes" id="UP000800040"/>
    </source>
</evidence>
<dbReference type="PANTHER" id="PTHR42973">
    <property type="entry name" value="BINDING OXIDOREDUCTASE, PUTATIVE (AFU_ORTHOLOGUE AFUA_1G17690)-RELATED"/>
    <property type="match status" value="1"/>
</dbReference>
<evidence type="ECO:0000256" key="5">
    <source>
        <dbReference type="ARBA" id="ARBA00023002"/>
    </source>
</evidence>
<evidence type="ECO:0000313" key="7">
    <source>
        <dbReference type="EMBL" id="KAF1828198.1"/>
    </source>
</evidence>
<name>A0A6A5JV78_9PLEO</name>
<comment type="similarity">
    <text evidence="2">Belongs to the oxygen-dependent FAD-linked oxidoreductase family.</text>
</comment>
<keyword evidence="8" id="KW-1185">Reference proteome</keyword>